<accession>A0A835IZ99</accession>
<keyword evidence="8" id="KW-1185">Reference proteome</keyword>
<dbReference type="AlphaFoldDB" id="A0A835IZ99"/>
<comment type="function">
    <text evidence="5">DNA-dependent RNA polymerase catalyzes the transcription of DNA into RNA using the four ribonucleoside triphosphates as substrates. Specific core component of RNA polymerase III which synthesizes small RNAs, such as 5S rRNA and tRNAs.</text>
</comment>
<comment type="subunit">
    <text evidence="5">Component of the RNA polymerase III (Pol III) complex consisting of 17 subunits.</text>
</comment>
<dbReference type="Proteomes" id="UP000631114">
    <property type="component" value="Unassembled WGS sequence"/>
</dbReference>
<evidence type="ECO:0000256" key="5">
    <source>
        <dbReference type="RuleBase" id="RU367076"/>
    </source>
</evidence>
<evidence type="ECO:0000259" key="6">
    <source>
        <dbReference type="Pfam" id="PF22536"/>
    </source>
</evidence>
<evidence type="ECO:0000313" key="7">
    <source>
        <dbReference type="EMBL" id="KAF9626208.1"/>
    </source>
</evidence>
<keyword evidence="2 5" id="KW-0240">DNA-directed RNA polymerase</keyword>
<evidence type="ECO:0000256" key="3">
    <source>
        <dbReference type="ARBA" id="ARBA00023163"/>
    </source>
</evidence>
<sequence>MYTVILYISVPLSSIYENVIKNGEGRNMTEAHVRAALDQIGCHCSRIGTEESYSLDLKNIVEIAQNDEVESLVSKRYGRAAYSLFRLLSKTGKLMGTDKIADTLIMENMEALKILYSLWKDDYVHMEKLVSHGSAQSQYLLWRVNKCTVREHVFDETCHAALNLRLKLAYELEQEREIIQLPKDKRIGAQGKRFEHSRQVNILLESSLMKLDEALMLFYDFCNT</sequence>
<organism evidence="7 8">
    <name type="scientific">Coptis chinensis</name>
    <dbReference type="NCBI Taxonomy" id="261450"/>
    <lineage>
        <taxon>Eukaryota</taxon>
        <taxon>Viridiplantae</taxon>
        <taxon>Streptophyta</taxon>
        <taxon>Embryophyta</taxon>
        <taxon>Tracheophyta</taxon>
        <taxon>Spermatophyta</taxon>
        <taxon>Magnoliopsida</taxon>
        <taxon>Ranunculales</taxon>
        <taxon>Ranunculaceae</taxon>
        <taxon>Coptidoideae</taxon>
        <taxon>Coptis</taxon>
    </lineage>
</organism>
<gene>
    <name evidence="7" type="ORF">IFM89_031335</name>
</gene>
<dbReference type="GO" id="GO:0005666">
    <property type="term" value="C:RNA polymerase III complex"/>
    <property type="evidence" value="ECO:0007669"/>
    <property type="project" value="UniProtKB-UniRule"/>
</dbReference>
<proteinExistence type="inferred from homology"/>
<evidence type="ECO:0000256" key="4">
    <source>
        <dbReference type="ARBA" id="ARBA00023242"/>
    </source>
</evidence>
<dbReference type="InterPro" id="IPR055207">
    <property type="entry name" value="POLR3C_WHD"/>
</dbReference>
<dbReference type="EMBL" id="JADFTS010000001">
    <property type="protein sequence ID" value="KAF9626208.1"/>
    <property type="molecule type" value="Genomic_DNA"/>
</dbReference>
<evidence type="ECO:0000313" key="8">
    <source>
        <dbReference type="Proteomes" id="UP000631114"/>
    </source>
</evidence>
<dbReference type="PANTHER" id="PTHR12949:SF0">
    <property type="entry name" value="DNA-DIRECTED RNA POLYMERASE III SUBUNIT RPC3"/>
    <property type="match status" value="1"/>
</dbReference>
<evidence type="ECO:0000256" key="2">
    <source>
        <dbReference type="ARBA" id="ARBA00022478"/>
    </source>
</evidence>
<dbReference type="OrthoDB" id="272392at2759"/>
<dbReference type="PANTHER" id="PTHR12949">
    <property type="entry name" value="RNA POLYMERASE III DNA DIRECTED -RELATED"/>
    <property type="match status" value="1"/>
</dbReference>
<feature type="domain" description="DNA-directed RNA polymerase III subunit RPC3 winged-helix" evidence="6">
    <location>
        <begin position="69"/>
        <end position="132"/>
    </location>
</feature>
<keyword evidence="4 5" id="KW-0539">Nucleus</keyword>
<keyword evidence="3 5" id="KW-0804">Transcription</keyword>
<dbReference type="GO" id="GO:0003697">
    <property type="term" value="F:single-stranded DNA binding"/>
    <property type="evidence" value="ECO:0007669"/>
    <property type="project" value="UniProtKB-UniRule"/>
</dbReference>
<dbReference type="Pfam" id="PF22536">
    <property type="entry name" value="WHD_POLR3C"/>
    <property type="match status" value="1"/>
</dbReference>
<dbReference type="FunFam" id="1.10.10.10:FF:000420">
    <property type="entry name" value="RNA polymerase III subunit, putative"/>
    <property type="match status" value="1"/>
</dbReference>
<reference evidence="7 8" key="1">
    <citation type="submission" date="2020-10" db="EMBL/GenBank/DDBJ databases">
        <title>The Coptis chinensis genome and diversification of protoberbering-type alkaloids.</title>
        <authorList>
            <person name="Wang B."/>
            <person name="Shu S."/>
            <person name="Song C."/>
            <person name="Liu Y."/>
        </authorList>
    </citation>
    <scope>NUCLEOTIDE SEQUENCE [LARGE SCALE GENOMIC DNA]</scope>
    <source>
        <strain evidence="7">HL-2020</strain>
        <tissue evidence="7">Leaf</tissue>
    </source>
</reference>
<dbReference type="Gene3D" id="1.10.10.10">
    <property type="entry name" value="Winged helix-like DNA-binding domain superfamily/Winged helix DNA-binding domain"/>
    <property type="match status" value="1"/>
</dbReference>
<protein>
    <recommendedName>
        <fullName evidence="5">DNA-directed RNA polymerase III subunit RPC3</fullName>
        <shortName evidence="5">RNA polymerase III subunit C3</shortName>
    </recommendedName>
</protein>
<dbReference type="InterPro" id="IPR039748">
    <property type="entry name" value="RPC3"/>
</dbReference>
<comment type="caution">
    <text evidence="7">The sequence shown here is derived from an EMBL/GenBank/DDBJ whole genome shotgun (WGS) entry which is preliminary data.</text>
</comment>
<dbReference type="InterPro" id="IPR036388">
    <property type="entry name" value="WH-like_DNA-bd_sf"/>
</dbReference>
<name>A0A835IZ99_9MAGN</name>
<evidence type="ECO:0000256" key="1">
    <source>
        <dbReference type="ARBA" id="ARBA00004123"/>
    </source>
</evidence>
<comment type="similarity">
    <text evidence="5">Belongs to the eukaryotic RPC3/POLR3C RNA polymerase subunit family.</text>
</comment>
<comment type="subcellular location">
    <subcellularLocation>
        <location evidence="1 5">Nucleus</location>
    </subcellularLocation>
</comment>